<dbReference type="GO" id="GO:0005524">
    <property type="term" value="F:ATP binding"/>
    <property type="evidence" value="ECO:0007669"/>
    <property type="project" value="UniProtKB-KW"/>
</dbReference>
<dbReference type="Pfam" id="PF00005">
    <property type="entry name" value="ABC_tran"/>
    <property type="match status" value="1"/>
</dbReference>
<reference evidence="8" key="1">
    <citation type="submission" date="2020-10" db="EMBL/GenBank/DDBJ databases">
        <authorList>
            <person name="Gilroy R."/>
        </authorList>
    </citation>
    <scope>NUCLEOTIDE SEQUENCE</scope>
    <source>
        <strain evidence="8">ChiGjej3B3-7149</strain>
    </source>
</reference>
<dbReference type="InterPro" id="IPR027417">
    <property type="entry name" value="P-loop_NTPase"/>
</dbReference>
<keyword evidence="2" id="KW-0813">Transport</keyword>
<feature type="domain" description="ABC transporter" evidence="7">
    <location>
        <begin position="34"/>
        <end position="277"/>
    </location>
</feature>
<dbReference type="InterPro" id="IPR003593">
    <property type="entry name" value="AAA+_ATPase"/>
</dbReference>
<dbReference type="GO" id="GO:0015833">
    <property type="term" value="P:peptide transport"/>
    <property type="evidence" value="ECO:0007669"/>
    <property type="project" value="InterPro"/>
</dbReference>
<reference evidence="8" key="2">
    <citation type="journal article" date="2021" name="PeerJ">
        <title>Extensive microbial diversity within the chicken gut microbiome revealed by metagenomics and culture.</title>
        <authorList>
            <person name="Gilroy R."/>
            <person name="Ravi A."/>
            <person name="Getino M."/>
            <person name="Pursley I."/>
            <person name="Horton D.L."/>
            <person name="Alikhan N.F."/>
            <person name="Baker D."/>
            <person name="Gharbi K."/>
            <person name="Hall N."/>
            <person name="Watson M."/>
            <person name="Adriaenssens E.M."/>
            <person name="Foster-Nyarko E."/>
            <person name="Jarju S."/>
            <person name="Secka A."/>
            <person name="Antonio M."/>
            <person name="Oren A."/>
            <person name="Chaudhuri R.R."/>
            <person name="La Ragione R."/>
            <person name="Hildebrand F."/>
            <person name="Pallen M.J."/>
        </authorList>
    </citation>
    <scope>NUCLEOTIDE SEQUENCE</scope>
    <source>
        <strain evidence="8">ChiGjej3B3-7149</strain>
    </source>
</reference>
<feature type="compositionally biased region" description="Basic and acidic residues" evidence="5">
    <location>
        <begin position="13"/>
        <end position="22"/>
    </location>
</feature>
<accession>A0A9D1DJY9</accession>
<evidence type="ECO:0000313" key="8">
    <source>
        <dbReference type="EMBL" id="HIR54314.1"/>
    </source>
</evidence>
<evidence type="ECO:0000256" key="6">
    <source>
        <dbReference type="SAM" id="Phobius"/>
    </source>
</evidence>
<keyword evidence="4 8" id="KW-0067">ATP-binding</keyword>
<gene>
    <name evidence="8" type="ORF">IAD36_01760</name>
</gene>
<dbReference type="InterPro" id="IPR003439">
    <property type="entry name" value="ABC_transporter-like_ATP-bd"/>
</dbReference>
<evidence type="ECO:0000259" key="7">
    <source>
        <dbReference type="PROSITE" id="PS50893"/>
    </source>
</evidence>
<feature type="region of interest" description="Disordered" evidence="5">
    <location>
        <begin position="1"/>
        <end position="22"/>
    </location>
</feature>
<protein>
    <submittedName>
        <fullName evidence="8">ABC transporter ATP-binding protein</fullName>
    </submittedName>
</protein>
<proteinExistence type="inferred from homology"/>
<name>A0A9D1DJY9_9FIRM</name>
<organism evidence="8 9">
    <name type="scientific">Candidatus Scatomorpha intestinigallinarum</name>
    <dbReference type="NCBI Taxonomy" id="2840923"/>
    <lineage>
        <taxon>Bacteria</taxon>
        <taxon>Bacillati</taxon>
        <taxon>Bacillota</taxon>
        <taxon>Clostridia</taxon>
        <taxon>Eubacteriales</taxon>
        <taxon>Candidatus Scatomorpha</taxon>
    </lineage>
</organism>
<comment type="caution">
    <text evidence="8">The sequence shown here is derived from an EMBL/GenBank/DDBJ whole genome shotgun (WGS) entry which is preliminary data.</text>
</comment>
<dbReference type="GO" id="GO:0055085">
    <property type="term" value="P:transmembrane transport"/>
    <property type="evidence" value="ECO:0007669"/>
    <property type="project" value="UniProtKB-ARBA"/>
</dbReference>
<dbReference type="Proteomes" id="UP000824238">
    <property type="component" value="Unassembled WGS sequence"/>
</dbReference>
<dbReference type="PROSITE" id="PS50893">
    <property type="entry name" value="ABC_TRANSPORTER_2"/>
    <property type="match status" value="1"/>
</dbReference>
<dbReference type="AlphaFoldDB" id="A0A9D1DJY9"/>
<dbReference type="GO" id="GO:0016887">
    <property type="term" value="F:ATP hydrolysis activity"/>
    <property type="evidence" value="ECO:0007669"/>
    <property type="project" value="InterPro"/>
</dbReference>
<feature type="transmembrane region" description="Helical" evidence="6">
    <location>
        <begin position="414"/>
        <end position="436"/>
    </location>
</feature>
<dbReference type="Pfam" id="PF08352">
    <property type="entry name" value="oligo_HPY"/>
    <property type="match status" value="1"/>
</dbReference>
<dbReference type="SUPFAM" id="SSF52540">
    <property type="entry name" value="P-loop containing nucleoside triphosphate hydrolases"/>
    <property type="match status" value="1"/>
</dbReference>
<dbReference type="InterPro" id="IPR017871">
    <property type="entry name" value="ABC_transporter-like_CS"/>
</dbReference>
<evidence type="ECO:0000256" key="1">
    <source>
        <dbReference type="ARBA" id="ARBA00005417"/>
    </source>
</evidence>
<comment type="similarity">
    <text evidence="1">Belongs to the ABC transporter superfamily.</text>
</comment>
<evidence type="ECO:0000256" key="4">
    <source>
        <dbReference type="ARBA" id="ARBA00022840"/>
    </source>
</evidence>
<evidence type="ECO:0000313" key="9">
    <source>
        <dbReference type="Proteomes" id="UP000824238"/>
    </source>
</evidence>
<keyword evidence="6" id="KW-0472">Membrane</keyword>
<dbReference type="SMART" id="SM00382">
    <property type="entry name" value="AAA"/>
    <property type="match status" value="1"/>
</dbReference>
<dbReference type="CDD" id="cd03257">
    <property type="entry name" value="ABC_NikE_OppD_transporters"/>
    <property type="match status" value="1"/>
</dbReference>
<dbReference type="PANTHER" id="PTHR43776:SF7">
    <property type="entry name" value="D,D-DIPEPTIDE TRANSPORT ATP-BINDING PROTEIN DDPF-RELATED"/>
    <property type="match status" value="1"/>
</dbReference>
<evidence type="ECO:0000256" key="2">
    <source>
        <dbReference type="ARBA" id="ARBA00022448"/>
    </source>
</evidence>
<dbReference type="InterPro" id="IPR050319">
    <property type="entry name" value="ABC_transp_ATP-bind"/>
</dbReference>
<evidence type="ECO:0000256" key="5">
    <source>
        <dbReference type="SAM" id="MobiDB-lite"/>
    </source>
</evidence>
<sequence>MAKEKNTAALDASADHFPEHGPVDKSGREVLLSLRHVDINFGKGENRVRAVQDVSFDIYKGETFSLVGESGSGKTTIGRAVIRANTCSNGEILYKGVRISGKIPHSLDREIIRNIQMVFQDPAASLNERATVDYIISEGLYNFHLYENEADRVRKVERIIEAVGLLPEHLTRYPHEFSGGQRQRVGLARAMVMEPEFVVADEPISALDVSIRAQILNLMNKFQAEQGTTYMFIAHDLSIVRYISDRIGVIYKGKIVEIASSEELFDYPLHPYTRSLISAIPLPDPQLEKHKVLYTYDPSMHNYTDETHPELVDIGHGHFVYGSPEEIAEYRALRERGEPLKSLSIVGVNAEAPEEGSEVNLAASEVILDRPVHDTGSAWYAILSFFLPILGLIAAFVFRRHNYIRNYKACRKGVIAFAATLGVCVALLLLFIVIAIL</sequence>
<feature type="transmembrane region" description="Helical" evidence="6">
    <location>
        <begin position="378"/>
        <end position="398"/>
    </location>
</feature>
<dbReference type="InterPro" id="IPR013563">
    <property type="entry name" value="Oligopep_ABC_C"/>
</dbReference>
<dbReference type="PANTHER" id="PTHR43776">
    <property type="entry name" value="TRANSPORT ATP-BINDING PROTEIN"/>
    <property type="match status" value="1"/>
</dbReference>
<keyword evidence="3" id="KW-0547">Nucleotide-binding</keyword>
<dbReference type="PROSITE" id="PS00211">
    <property type="entry name" value="ABC_TRANSPORTER_1"/>
    <property type="match status" value="1"/>
</dbReference>
<keyword evidence="6" id="KW-1133">Transmembrane helix</keyword>
<keyword evidence="6" id="KW-0812">Transmembrane</keyword>
<dbReference type="EMBL" id="DVHH01000047">
    <property type="protein sequence ID" value="HIR54314.1"/>
    <property type="molecule type" value="Genomic_DNA"/>
</dbReference>
<dbReference type="Gene3D" id="3.40.50.300">
    <property type="entry name" value="P-loop containing nucleotide triphosphate hydrolases"/>
    <property type="match status" value="1"/>
</dbReference>
<evidence type="ECO:0000256" key="3">
    <source>
        <dbReference type="ARBA" id="ARBA00022741"/>
    </source>
</evidence>